<keyword evidence="6 8" id="KW-1133">Transmembrane helix</keyword>
<dbReference type="PIRSF" id="PIRSF005355">
    <property type="entry name" value="UBIAD1"/>
    <property type="match status" value="1"/>
</dbReference>
<evidence type="ECO:0000313" key="11">
    <source>
        <dbReference type="Proteomes" id="UP000199595"/>
    </source>
</evidence>
<dbReference type="GO" id="GO:0005886">
    <property type="term" value="C:plasma membrane"/>
    <property type="evidence" value="ECO:0007669"/>
    <property type="project" value="UniProtKB-SubCell"/>
</dbReference>
<evidence type="ECO:0000256" key="7">
    <source>
        <dbReference type="ARBA" id="ARBA00023136"/>
    </source>
</evidence>
<dbReference type="InterPro" id="IPR044878">
    <property type="entry name" value="UbiA_sf"/>
</dbReference>
<comment type="similarity">
    <text evidence="8">Belongs to the MenA family. Type 1 subfamily.</text>
</comment>
<dbReference type="PANTHER" id="PTHR13929">
    <property type="entry name" value="1,4-DIHYDROXY-2-NAPHTHOATE OCTAPRENYLTRANSFERASE"/>
    <property type="match status" value="1"/>
</dbReference>
<feature type="transmembrane region" description="Helical" evidence="8">
    <location>
        <begin position="116"/>
        <end position="134"/>
    </location>
</feature>
<dbReference type="NCBIfam" id="NF004750">
    <property type="entry name" value="PRK06080.1-2"/>
    <property type="match status" value="1"/>
</dbReference>
<keyword evidence="11" id="KW-1185">Reference proteome</keyword>
<dbReference type="Proteomes" id="UP000199595">
    <property type="component" value="Unassembled WGS sequence"/>
</dbReference>
<proteinExistence type="inferred from homology"/>
<keyword evidence="2 8" id="KW-0474">Menaquinone biosynthesis</keyword>
<dbReference type="EMBL" id="FNNJ01000006">
    <property type="protein sequence ID" value="SDX48997.1"/>
    <property type="molecule type" value="Genomic_DNA"/>
</dbReference>
<dbReference type="HAMAP" id="MF_01937">
    <property type="entry name" value="MenA_1"/>
    <property type="match status" value="1"/>
</dbReference>
<evidence type="ECO:0000313" key="10">
    <source>
        <dbReference type="EMBL" id="SDX48997.1"/>
    </source>
</evidence>
<comment type="subcellular location">
    <subcellularLocation>
        <location evidence="8">Cell membrane</location>
        <topology evidence="8">Multi-pass membrane protein</topology>
    </subcellularLocation>
    <subcellularLocation>
        <location evidence="1">Membrane</location>
        <topology evidence="1">Multi-pass membrane protein</topology>
    </subcellularLocation>
</comment>
<dbReference type="EC" id="2.5.1.74" evidence="8 9"/>
<feature type="transmembrane region" description="Helical" evidence="8">
    <location>
        <begin position="223"/>
        <end position="241"/>
    </location>
</feature>
<feature type="transmembrane region" description="Helical" evidence="8">
    <location>
        <begin position="278"/>
        <end position="297"/>
    </location>
</feature>
<keyword evidence="7 8" id="KW-0472">Membrane</keyword>
<dbReference type="PANTHER" id="PTHR13929:SF0">
    <property type="entry name" value="UBIA PRENYLTRANSFERASE DOMAIN-CONTAINING PROTEIN 1"/>
    <property type="match status" value="1"/>
</dbReference>
<feature type="transmembrane region" description="Helical" evidence="8">
    <location>
        <begin position="146"/>
        <end position="169"/>
    </location>
</feature>
<protein>
    <recommendedName>
        <fullName evidence="8 9">1,4-dihydroxy-2-naphthoate octaprenyltransferase</fullName>
        <shortName evidence="8">DHNA-octaprenyltransferase</shortName>
        <ecNumber evidence="8 9">2.5.1.74</ecNumber>
    </recommendedName>
</protein>
<organism evidence="10 11">
    <name type="scientific">Lutibacter oricola</name>
    <dbReference type="NCBI Taxonomy" id="762486"/>
    <lineage>
        <taxon>Bacteria</taxon>
        <taxon>Pseudomonadati</taxon>
        <taxon>Bacteroidota</taxon>
        <taxon>Flavobacteriia</taxon>
        <taxon>Flavobacteriales</taxon>
        <taxon>Flavobacteriaceae</taxon>
        <taxon>Lutibacter</taxon>
    </lineage>
</organism>
<evidence type="ECO:0000256" key="2">
    <source>
        <dbReference type="ARBA" id="ARBA00022428"/>
    </source>
</evidence>
<comment type="catalytic activity">
    <reaction evidence="8">
        <text>an all-trans-polyprenyl diphosphate + 1,4-dihydroxy-2-naphthoate + H(+) = a 2-demethylmenaquinol + CO2 + diphosphate</text>
        <dbReference type="Rhea" id="RHEA:26478"/>
        <dbReference type="Rhea" id="RHEA-COMP:9563"/>
        <dbReference type="Rhea" id="RHEA-COMP:9564"/>
        <dbReference type="ChEBI" id="CHEBI:11173"/>
        <dbReference type="ChEBI" id="CHEBI:15378"/>
        <dbReference type="ChEBI" id="CHEBI:16526"/>
        <dbReference type="ChEBI" id="CHEBI:33019"/>
        <dbReference type="ChEBI" id="CHEBI:55437"/>
        <dbReference type="ChEBI" id="CHEBI:58914"/>
        <dbReference type="EC" id="2.5.1.74"/>
    </reaction>
</comment>
<feature type="transmembrane region" description="Helical" evidence="8">
    <location>
        <begin position="175"/>
        <end position="194"/>
    </location>
</feature>
<dbReference type="CDD" id="cd13962">
    <property type="entry name" value="PT_UbiA_UBIAD1"/>
    <property type="match status" value="1"/>
</dbReference>
<evidence type="ECO:0000256" key="6">
    <source>
        <dbReference type="ARBA" id="ARBA00022989"/>
    </source>
</evidence>
<sequence length="298" mass="33060">MIKHYISAARLRTLPLSVSGIIVGSFIAASQGYFNWLICLLAILTTIGFQIISNFANDYGDGVKGTDNENRIGPERAIQSGAISPQQMLNAIKISVAITFIIAIALIYVSFGKDDFFNLFIFFILGIMSIVAAIKYTMGSKAYGYYGLGDIFVFLFFGLLSVCGSYFLYAKELSFSIFLPAVSVGLLSAGVLNLNNMRDRESDILANKNTLVVKIGAEFAKYYHYYLLVASFLFAFLYTIINYTSIFNFLFLLAYVPIAKHFVVVYSNKKAKLLDPELKKLALSTFLFALLFGLGLIL</sequence>
<dbReference type="UniPathway" id="UPA00079">
    <property type="reaction ID" value="UER00168"/>
</dbReference>
<dbReference type="GO" id="GO:0046428">
    <property type="term" value="F:1,4-dihydroxy-2-naphthoate polyprenyltransferase activity"/>
    <property type="evidence" value="ECO:0007669"/>
    <property type="project" value="UniProtKB-UniRule"/>
</dbReference>
<dbReference type="Pfam" id="PF01040">
    <property type="entry name" value="UbiA"/>
    <property type="match status" value="1"/>
</dbReference>
<evidence type="ECO:0000256" key="3">
    <source>
        <dbReference type="ARBA" id="ARBA00022475"/>
    </source>
</evidence>
<dbReference type="AlphaFoldDB" id="A0A1H3C497"/>
<dbReference type="GO" id="GO:0042371">
    <property type="term" value="P:vitamin K biosynthetic process"/>
    <property type="evidence" value="ECO:0007669"/>
    <property type="project" value="TreeGrafter"/>
</dbReference>
<comment type="pathway">
    <text evidence="8">Quinol/quinone metabolism; menaquinone biosynthesis; menaquinol from 1,4-dihydroxy-2-naphthoate: step 1/2.</text>
</comment>
<evidence type="ECO:0000256" key="5">
    <source>
        <dbReference type="ARBA" id="ARBA00022692"/>
    </source>
</evidence>
<dbReference type="Gene3D" id="1.10.357.140">
    <property type="entry name" value="UbiA prenyltransferase"/>
    <property type="match status" value="1"/>
</dbReference>
<dbReference type="RefSeq" id="WP_175454784.1">
    <property type="nucleotide sequence ID" value="NZ_FNNJ01000006.1"/>
</dbReference>
<keyword evidence="3 8" id="KW-1003">Cell membrane</keyword>
<keyword evidence="4 8" id="KW-0808">Transferase</keyword>
<feature type="transmembrane region" description="Helical" evidence="8">
    <location>
        <begin position="12"/>
        <end position="29"/>
    </location>
</feature>
<dbReference type="GO" id="GO:0009234">
    <property type="term" value="P:menaquinone biosynthetic process"/>
    <property type="evidence" value="ECO:0007669"/>
    <property type="project" value="UniProtKB-UniRule"/>
</dbReference>
<accession>A0A1H3C497</accession>
<evidence type="ECO:0000256" key="1">
    <source>
        <dbReference type="ARBA" id="ARBA00004141"/>
    </source>
</evidence>
<reference evidence="11" key="1">
    <citation type="submission" date="2016-10" db="EMBL/GenBank/DDBJ databases">
        <authorList>
            <person name="Varghese N."/>
            <person name="Submissions S."/>
        </authorList>
    </citation>
    <scope>NUCLEOTIDE SEQUENCE [LARGE SCALE GENOMIC DNA]</scope>
    <source>
        <strain evidence="11">DSM 24956</strain>
    </source>
</reference>
<dbReference type="InterPro" id="IPR004657">
    <property type="entry name" value="MenA"/>
</dbReference>
<evidence type="ECO:0000256" key="9">
    <source>
        <dbReference type="NCBIfam" id="TIGR00751"/>
    </source>
</evidence>
<dbReference type="NCBIfam" id="TIGR00751">
    <property type="entry name" value="menA"/>
    <property type="match status" value="1"/>
</dbReference>
<feature type="transmembrane region" description="Helical" evidence="8">
    <location>
        <begin position="91"/>
        <end position="110"/>
    </location>
</feature>
<feature type="transmembrane region" description="Helical" evidence="8">
    <location>
        <begin position="247"/>
        <end position="266"/>
    </location>
</feature>
<comment type="function">
    <text evidence="8">Conversion of 1,4-dihydroxy-2-naphthoate (DHNA) to demethylmenaquinone (DMK).</text>
</comment>
<evidence type="ECO:0000256" key="4">
    <source>
        <dbReference type="ARBA" id="ARBA00022679"/>
    </source>
</evidence>
<dbReference type="InterPro" id="IPR026046">
    <property type="entry name" value="UBIAD1"/>
</dbReference>
<dbReference type="STRING" id="762486.SAMN05444411_10650"/>
<name>A0A1H3C497_9FLAO</name>
<dbReference type="InterPro" id="IPR000537">
    <property type="entry name" value="UbiA_prenyltransferase"/>
</dbReference>
<gene>
    <name evidence="8" type="primary">menA</name>
    <name evidence="10" type="ORF">SAMN05444411_10650</name>
</gene>
<keyword evidence="5 8" id="KW-0812">Transmembrane</keyword>
<feature type="transmembrane region" description="Helical" evidence="8">
    <location>
        <begin position="35"/>
        <end position="56"/>
    </location>
</feature>
<evidence type="ECO:0000256" key="8">
    <source>
        <dbReference type="HAMAP-Rule" id="MF_01937"/>
    </source>
</evidence>